<feature type="transmembrane region" description="Helical" evidence="1">
    <location>
        <begin position="95"/>
        <end position="114"/>
    </location>
</feature>
<feature type="transmembrane region" description="Helical" evidence="1">
    <location>
        <begin position="261"/>
        <end position="281"/>
    </location>
</feature>
<comment type="caution">
    <text evidence="2">The sequence shown here is derived from an EMBL/GenBank/DDBJ whole genome shotgun (WGS) entry which is preliminary data.</text>
</comment>
<feature type="transmembrane region" description="Helical" evidence="1">
    <location>
        <begin position="215"/>
        <end position="235"/>
    </location>
</feature>
<keyword evidence="1" id="KW-1133">Transmembrane helix</keyword>
<feature type="transmembrane region" description="Helical" evidence="1">
    <location>
        <begin position="183"/>
        <end position="203"/>
    </location>
</feature>
<dbReference type="Proteomes" id="UP001519504">
    <property type="component" value="Unassembled WGS sequence"/>
</dbReference>
<sequence>MKEAVPIVFLILFSFIVLNNELFGAIRIIADDYYHFSRIHNLYGSPIAFLYPQNFATIGQVGSATNIFYPSILMQGIVDFIPHSLNLGPMTVYKIFMFIMLIFMFLSFYCLVHFGLNTPILKATFLSLIWGAFAFSFDLTTIGGETLARLAFPFVAFGLYKLNQQKSYFYLVVGVSLAVYSHILTAAYLVGLITVYFFVSIVLQRKGRVLLIKNYVFTGLYTFFTTLVITVPIVLTDKANNILPPQVPKLVFLERTGSLHYILQIPGVFIICFSIVVMILVTRMMNMGQMVTLGVAVFGTSAIGWLYYAQNTSLSVLQFSDRVFNYSMFMCLLFSLFSLTKINFNKNSLKILGSCSLFIVALSSTMLHDFNYSNFDDEGERILVTDDQLNHHVNDGLDGYQLTNLGAMDDSHTKNPNTWRLMNFADYVPSEILANKSSKFLKEDSYATHIADHQLEVNGQYFEVKQYNASLKEIKLSSQENIEKNTIKLPVLGYNNFDINVYINKKRLDYTVDKGQITISSALGKKDVLTIRQFIPLSSVIALFLSIIAWVILFIHPKNIVKAKKKTLLGIN</sequence>
<gene>
    <name evidence="2" type="ORF">G6R29_04415</name>
</gene>
<feature type="transmembrane region" description="Helical" evidence="1">
    <location>
        <begin position="6"/>
        <end position="30"/>
    </location>
</feature>
<feature type="transmembrane region" description="Helical" evidence="1">
    <location>
        <begin position="323"/>
        <end position="339"/>
    </location>
</feature>
<proteinExistence type="predicted"/>
<organism evidence="2 3">
    <name type="scientific">Fructobacillus broussonetiae</name>
    <dbReference type="NCBI Taxonomy" id="2713173"/>
    <lineage>
        <taxon>Bacteria</taxon>
        <taxon>Bacillati</taxon>
        <taxon>Bacillota</taxon>
        <taxon>Bacilli</taxon>
        <taxon>Lactobacillales</taxon>
        <taxon>Lactobacillaceae</taxon>
        <taxon>Fructobacillus</taxon>
    </lineage>
</organism>
<evidence type="ECO:0000313" key="2">
    <source>
        <dbReference type="EMBL" id="MBS9338867.1"/>
    </source>
</evidence>
<evidence type="ECO:0000313" key="3">
    <source>
        <dbReference type="Proteomes" id="UP001519504"/>
    </source>
</evidence>
<accession>A0ABS5R1G4</accession>
<dbReference type="EMBL" id="JAAMFK010000004">
    <property type="protein sequence ID" value="MBS9338867.1"/>
    <property type="molecule type" value="Genomic_DNA"/>
</dbReference>
<keyword evidence="3" id="KW-1185">Reference proteome</keyword>
<feature type="transmembrane region" description="Helical" evidence="1">
    <location>
        <begin position="290"/>
        <end position="308"/>
    </location>
</feature>
<feature type="transmembrane region" description="Helical" evidence="1">
    <location>
        <begin position="120"/>
        <end position="139"/>
    </location>
</feature>
<keyword evidence="1" id="KW-0812">Transmembrane</keyword>
<feature type="transmembrane region" description="Helical" evidence="1">
    <location>
        <begin position="534"/>
        <end position="555"/>
    </location>
</feature>
<reference evidence="2 3" key="1">
    <citation type="submission" date="2020-02" db="EMBL/GenBank/DDBJ databases">
        <title>Fructobacillus sp. isolated from paper mulberry of Taiwan.</title>
        <authorList>
            <person name="Lin S.-T."/>
        </authorList>
    </citation>
    <scope>NUCLEOTIDE SEQUENCE [LARGE SCALE GENOMIC DNA]</scope>
    <source>
        <strain evidence="2 3">M2-14</strain>
    </source>
</reference>
<name>A0ABS5R1G4_9LACO</name>
<evidence type="ECO:0008006" key="4">
    <source>
        <dbReference type="Google" id="ProtNLM"/>
    </source>
</evidence>
<dbReference type="RefSeq" id="WP_213809147.1">
    <property type="nucleotide sequence ID" value="NZ_JAAMFK010000004.1"/>
</dbReference>
<protein>
    <recommendedName>
        <fullName evidence="4">Membrane protein 6-pyruvoyl-tetrahydropterin synthase-related domain-containing protein</fullName>
    </recommendedName>
</protein>
<evidence type="ECO:0000256" key="1">
    <source>
        <dbReference type="SAM" id="Phobius"/>
    </source>
</evidence>
<keyword evidence="1" id="KW-0472">Membrane</keyword>